<dbReference type="EnsemblMetazoa" id="BGLB034361-RA">
    <property type="protein sequence ID" value="BGLB034361-PA"/>
    <property type="gene ID" value="BGLB034361"/>
</dbReference>
<evidence type="ECO:0000313" key="2">
    <source>
        <dbReference type="EnsemblMetazoa" id="BGLB034361-PA"/>
    </source>
</evidence>
<evidence type="ECO:0000313" key="3">
    <source>
        <dbReference type="Proteomes" id="UP000076420"/>
    </source>
</evidence>
<feature type="region of interest" description="Disordered" evidence="1">
    <location>
        <begin position="306"/>
        <end position="345"/>
    </location>
</feature>
<proteinExistence type="predicted"/>
<reference evidence="2" key="1">
    <citation type="submission" date="2020-05" db="UniProtKB">
        <authorList>
            <consortium name="EnsemblMetazoa"/>
        </authorList>
    </citation>
    <scope>IDENTIFICATION</scope>
    <source>
        <strain evidence="2">BB02</strain>
    </source>
</reference>
<name>A0A2C9LS49_BIOGL</name>
<feature type="region of interest" description="Disordered" evidence="1">
    <location>
        <begin position="24"/>
        <end position="51"/>
    </location>
</feature>
<feature type="compositionally biased region" description="Basic residues" evidence="1">
    <location>
        <begin position="113"/>
        <end position="123"/>
    </location>
</feature>
<dbReference type="Proteomes" id="UP000076420">
    <property type="component" value="Unassembled WGS sequence"/>
</dbReference>
<feature type="compositionally biased region" description="Polar residues" evidence="1">
    <location>
        <begin position="163"/>
        <end position="180"/>
    </location>
</feature>
<gene>
    <name evidence="2" type="primary">106057152</name>
</gene>
<dbReference type="AlphaFoldDB" id="A0A2C9LS49"/>
<evidence type="ECO:0000256" key="1">
    <source>
        <dbReference type="SAM" id="MobiDB-lite"/>
    </source>
</evidence>
<dbReference type="VEuPathDB" id="VectorBase:BGLB034361"/>
<organism evidence="2 3">
    <name type="scientific">Biomphalaria glabrata</name>
    <name type="common">Bloodfluke planorb</name>
    <name type="synonym">Freshwater snail</name>
    <dbReference type="NCBI Taxonomy" id="6526"/>
    <lineage>
        <taxon>Eukaryota</taxon>
        <taxon>Metazoa</taxon>
        <taxon>Spiralia</taxon>
        <taxon>Lophotrochozoa</taxon>
        <taxon>Mollusca</taxon>
        <taxon>Gastropoda</taxon>
        <taxon>Heterobranchia</taxon>
        <taxon>Euthyneura</taxon>
        <taxon>Panpulmonata</taxon>
        <taxon>Hygrophila</taxon>
        <taxon>Lymnaeoidea</taxon>
        <taxon>Planorbidae</taxon>
        <taxon>Biomphalaria</taxon>
    </lineage>
</organism>
<feature type="region of interest" description="Disordered" evidence="1">
    <location>
        <begin position="65"/>
        <end position="130"/>
    </location>
</feature>
<sequence length="606" mass="67600">MNPSSEHKSSDVQLFLDKLTKNKSNSTLSQCDNGMGLSPIQLSDNPRMKKTIQLENAVPRTLATKDQKITYNKENSAIDKDTTGSQLQKCQSQNIQPQNSQPQNIQPQNSQPQKKKKRKKAKTRNINLDNDIQVDFLPQELQAKACQMKGSQMKGSEMKGSQLKGSETKGSQLKGSEMNGSQMACGSLTLSFKTTQQQNLGQNKSAIRNCPHVKNFYLGGKNGQTGDVELASILQDFDTDYPLICENCAEMCQVEEAKIASQSHNPMLQVNSLGKEYRENNQPEERLKMLETKGPFFSKDAILNPSTELNQNNSNAAPKPNPDNSKAMPMSKKMKSNFSPRSNRTKDLADVISPKAEERRKMFMSLLRLWPARVNDVALEQHQKVKYITKLRESLQYIRFFRPINYSVTEVTLGTPDTIPTLSDHGVGLYDLANMFLLQDLMPYLSAPPDSSQFEMVCECLAVRESSLLDIPLLEELHIGNLEPLPTFSDAFKMKNKETENNDEKLNENNQLADVVDRIASATTMETNTLPPTFMQGTNSTTISQNKTNLEIPGYTELSNESQWKPMAVTESSDFLGDSFAIIGLADDSVACDDFLGDSFAIIGLT</sequence>
<accession>A0A2C9LS49</accession>
<feature type="compositionally biased region" description="Polar residues" evidence="1">
    <location>
        <begin position="306"/>
        <end position="316"/>
    </location>
</feature>
<dbReference type="KEGG" id="bgt:106057152"/>
<feature type="region of interest" description="Disordered" evidence="1">
    <location>
        <begin position="149"/>
        <end position="180"/>
    </location>
</feature>
<protein>
    <submittedName>
        <fullName evidence="2">Uncharacterized protein</fullName>
    </submittedName>
</protein>
<dbReference type="VEuPathDB" id="VectorBase:BGLAX_027070"/>
<feature type="compositionally biased region" description="Low complexity" evidence="1">
    <location>
        <begin position="91"/>
        <end position="112"/>
    </location>
</feature>